<sequence length="158" mass="17640">MISGGPAQASETRQCEVELFVIRVQHEFTKQMFLSTTTQRICNVRVKWNFGSIKIRLPESLVLDWGRAILEAVRGKAEASYESHHCSSTTVTFDGNVGDIAPVPSVRAPKSDDGIFQLLDPDDSFAYRSDDESLQLGEMYGSNDQSINTAKEQEMQPH</sequence>
<keyword evidence="2" id="KW-1185">Reference proteome</keyword>
<evidence type="ECO:0000313" key="3">
    <source>
        <dbReference type="WBParaSite" id="scaffold1141_cov217.g2543"/>
    </source>
</evidence>
<evidence type="ECO:0000313" key="2">
    <source>
        <dbReference type="Proteomes" id="UP000887561"/>
    </source>
</evidence>
<evidence type="ECO:0000256" key="1">
    <source>
        <dbReference type="SAM" id="MobiDB-lite"/>
    </source>
</evidence>
<feature type="region of interest" description="Disordered" evidence="1">
    <location>
        <begin position="137"/>
        <end position="158"/>
    </location>
</feature>
<dbReference type="Proteomes" id="UP000887561">
    <property type="component" value="Unplaced"/>
</dbReference>
<name>A0A915LG52_MELJA</name>
<accession>A0A915LG52</accession>
<organism evidence="2 3">
    <name type="scientific">Meloidogyne javanica</name>
    <name type="common">Root-knot nematode worm</name>
    <dbReference type="NCBI Taxonomy" id="6303"/>
    <lineage>
        <taxon>Eukaryota</taxon>
        <taxon>Metazoa</taxon>
        <taxon>Ecdysozoa</taxon>
        <taxon>Nematoda</taxon>
        <taxon>Chromadorea</taxon>
        <taxon>Rhabditida</taxon>
        <taxon>Tylenchina</taxon>
        <taxon>Tylenchomorpha</taxon>
        <taxon>Tylenchoidea</taxon>
        <taxon>Meloidogynidae</taxon>
        <taxon>Meloidogyninae</taxon>
        <taxon>Meloidogyne</taxon>
        <taxon>Meloidogyne incognita group</taxon>
    </lineage>
</organism>
<dbReference type="WBParaSite" id="scaffold1141_cov217.g2543">
    <property type="protein sequence ID" value="scaffold1141_cov217.g2543"/>
    <property type="gene ID" value="scaffold1141_cov217.g2543"/>
</dbReference>
<dbReference type="AlphaFoldDB" id="A0A915LG52"/>
<reference evidence="3" key="1">
    <citation type="submission" date="2022-11" db="UniProtKB">
        <authorList>
            <consortium name="WormBaseParasite"/>
        </authorList>
    </citation>
    <scope>IDENTIFICATION</scope>
</reference>
<proteinExistence type="predicted"/>
<protein>
    <submittedName>
        <fullName evidence="3">Uncharacterized protein</fullName>
    </submittedName>
</protein>